<dbReference type="GO" id="GO:0008270">
    <property type="term" value="F:zinc ion binding"/>
    <property type="evidence" value="ECO:0007669"/>
    <property type="project" value="InterPro"/>
</dbReference>
<keyword evidence="4" id="KW-0238">DNA-binding</keyword>
<dbReference type="GeneID" id="81437603"/>
<dbReference type="Proteomes" id="UP001147782">
    <property type="component" value="Unassembled WGS sequence"/>
</dbReference>
<keyword evidence="6" id="KW-0539">Nucleus</keyword>
<evidence type="ECO:0000256" key="2">
    <source>
        <dbReference type="ARBA" id="ARBA00022833"/>
    </source>
</evidence>
<dbReference type="Pfam" id="PF00172">
    <property type="entry name" value="Zn_clus"/>
    <property type="match status" value="1"/>
</dbReference>
<accession>A0A9W9VG37</accession>
<dbReference type="SMART" id="SM00066">
    <property type="entry name" value="GAL4"/>
    <property type="match status" value="1"/>
</dbReference>
<evidence type="ECO:0000313" key="9">
    <source>
        <dbReference type="Proteomes" id="UP001147782"/>
    </source>
</evidence>
<dbReference type="InterPro" id="IPR036864">
    <property type="entry name" value="Zn2-C6_fun-type_DNA-bd_sf"/>
</dbReference>
<dbReference type="AlphaFoldDB" id="A0A9W9VG37"/>
<organism evidence="8 9">
    <name type="scientific">Penicillium cataractarum</name>
    <dbReference type="NCBI Taxonomy" id="2100454"/>
    <lineage>
        <taxon>Eukaryota</taxon>
        <taxon>Fungi</taxon>
        <taxon>Dikarya</taxon>
        <taxon>Ascomycota</taxon>
        <taxon>Pezizomycotina</taxon>
        <taxon>Eurotiomycetes</taxon>
        <taxon>Eurotiomycetidae</taxon>
        <taxon>Eurotiales</taxon>
        <taxon>Aspergillaceae</taxon>
        <taxon>Penicillium</taxon>
    </lineage>
</organism>
<dbReference type="CDD" id="cd00067">
    <property type="entry name" value="GAL4"/>
    <property type="match status" value="1"/>
</dbReference>
<dbReference type="PANTHER" id="PTHR47660">
    <property type="entry name" value="TRANSCRIPTION FACTOR WITH C2H2 AND ZN(2)-CYS(6) DNA BINDING DOMAIN (EUROFUNG)-RELATED-RELATED"/>
    <property type="match status" value="1"/>
</dbReference>
<sequence length="421" mass="47557">MAPVRLTPQDRGPPRRSCEECKWPKKRCSRDRPHCSRCQTQGKECRYIEDIDLTTEADSSIIESRLDAPATNAHAFSTPGPSIGSTLPVNSGLFNLGISSVYHTAPSQRSPAENTTTQNTLNFENVTLLPMLDAEEIRDRWLKPHLMTGTGQAPKHFHVFTVQYLSCVLRSYPGQLLEENIIPPFIHPMQLTRQPVPPALANCSSIVRLWMNRAPGSEELVLMTLKNEIDRLVAQKQSIGDFELLCSFQALLIYMIMAYFFPMSDTTLLGETDIATLQELAFYSAKRGLACPAESKQTRPDWESWIVASAKRRTLVAIYLFINIYNASKDMPSFVSNELADVLVPQGKALWLASERAGWVTEYNRHLAKWEDGMLEVAELWRAPGVGVQTEKRRERIERWVRSADEFGMMLFAVTAHLHGC</sequence>
<dbReference type="RefSeq" id="XP_056556949.1">
    <property type="nucleotide sequence ID" value="XM_056698424.1"/>
</dbReference>
<proteinExistence type="predicted"/>
<keyword evidence="5" id="KW-0804">Transcription</keyword>
<dbReference type="PROSITE" id="PS00463">
    <property type="entry name" value="ZN2_CY6_FUNGAL_1"/>
    <property type="match status" value="1"/>
</dbReference>
<evidence type="ECO:0000256" key="5">
    <source>
        <dbReference type="ARBA" id="ARBA00023163"/>
    </source>
</evidence>
<comment type="caution">
    <text evidence="8">The sequence shown here is derived from an EMBL/GenBank/DDBJ whole genome shotgun (WGS) entry which is preliminary data.</text>
</comment>
<protein>
    <recommendedName>
        <fullName evidence="7">Zn(2)-C6 fungal-type domain-containing protein</fullName>
    </recommendedName>
</protein>
<dbReference type="GO" id="GO:0003677">
    <property type="term" value="F:DNA binding"/>
    <property type="evidence" value="ECO:0007669"/>
    <property type="project" value="UniProtKB-KW"/>
</dbReference>
<reference evidence="8" key="2">
    <citation type="journal article" date="2023" name="IMA Fungus">
        <title>Comparative genomic study of the Penicillium genus elucidates a diverse pangenome and 15 lateral gene transfer events.</title>
        <authorList>
            <person name="Petersen C."/>
            <person name="Sorensen T."/>
            <person name="Nielsen M.R."/>
            <person name="Sondergaard T.E."/>
            <person name="Sorensen J.L."/>
            <person name="Fitzpatrick D.A."/>
            <person name="Frisvad J.C."/>
            <person name="Nielsen K.L."/>
        </authorList>
    </citation>
    <scope>NUCLEOTIDE SEQUENCE</scope>
    <source>
        <strain evidence="8">IBT 29864</strain>
    </source>
</reference>
<dbReference type="EMBL" id="JAPZBS010000004">
    <property type="protein sequence ID" value="KAJ5378086.1"/>
    <property type="molecule type" value="Genomic_DNA"/>
</dbReference>
<keyword evidence="3" id="KW-0805">Transcription regulation</keyword>
<dbReference type="GO" id="GO:0000981">
    <property type="term" value="F:DNA-binding transcription factor activity, RNA polymerase II-specific"/>
    <property type="evidence" value="ECO:0007669"/>
    <property type="project" value="InterPro"/>
</dbReference>
<dbReference type="InterPro" id="IPR001138">
    <property type="entry name" value="Zn2Cys6_DnaBD"/>
</dbReference>
<evidence type="ECO:0000259" key="7">
    <source>
        <dbReference type="PROSITE" id="PS50048"/>
    </source>
</evidence>
<evidence type="ECO:0000313" key="8">
    <source>
        <dbReference type="EMBL" id="KAJ5378086.1"/>
    </source>
</evidence>
<evidence type="ECO:0000256" key="1">
    <source>
        <dbReference type="ARBA" id="ARBA00022723"/>
    </source>
</evidence>
<keyword evidence="9" id="KW-1185">Reference proteome</keyword>
<dbReference type="PROSITE" id="PS50048">
    <property type="entry name" value="ZN2_CY6_FUNGAL_2"/>
    <property type="match status" value="1"/>
</dbReference>
<dbReference type="Gene3D" id="4.10.240.10">
    <property type="entry name" value="Zn(2)-C6 fungal-type DNA-binding domain"/>
    <property type="match status" value="1"/>
</dbReference>
<reference evidence="8" key="1">
    <citation type="submission" date="2022-11" db="EMBL/GenBank/DDBJ databases">
        <authorList>
            <person name="Petersen C."/>
        </authorList>
    </citation>
    <scope>NUCLEOTIDE SEQUENCE</scope>
    <source>
        <strain evidence="8">IBT 29864</strain>
    </source>
</reference>
<evidence type="ECO:0000256" key="6">
    <source>
        <dbReference type="ARBA" id="ARBA00023242"/>
    </source>
</evidence>
<dbReference type="SUPFAM" id="SSF57701">
    <property type="entry name" value="Zn2/Cys6 DNA-binding domain"/>
    <property type="match status" value="1"/>
</dbReference>
<gene>
    <name evidence="8" type="ORF">N7496_005495</name>
</gene>
<evidence type="ECO:0000256" key="3">
    <source>
        <dbReference type="ARBA" id="ARBA00023015"/>
    </source>
</evidence>
<keyword evidence="2" id="KW-0862">Zinc</keyword>
<evidence type="ECO:0000256" key="4">
    <source>
        <dbReference type="ARBA" id="ARBA00023125"/>
    </source>
</evidence>
<dbReference type="PANTHER" id="PTHR47660:SF3">
    <property type="entry name" value="FINGER DOMAIN PROTEIN, PUTATIVE (AFU_ORTHOLOGUE AFUA_4G03310)-RELATED"/>
    <property type="match status" value="1"/>
</dbReference>
<feature type="domain" description="Zn(2)-C6 fungal-type" evidence="7">
    <location>
        <begin position="17"/>
        <end position="47"/>
    </location>
</feature>
<dbReference type="OrthoDB" id="2441642at2759"/>
<name>A0A9W9VG37_9EURO</name>
<keyword evidence="1" id="KW-0479">Metal-binding</keyword>